<evidence type="ECO:0000256" key="1">
    <source>
        <dbReference type="SAM" id="MobiDB-lite"/>
    </source>
</evidence>
<dbReference type="RefSeq" id="XP_033525949.1">
    <property type="nucleotide sequence ID" value="XM_033663469.1"/>
</dbReference>
<organism evidence="3 4">
    <name type="scientific">Dothidotthia symphoricarpi CBS 119687</name>
    <dbReference type="NCBI Taxonomy" id="1392245"/>
    <lineage>
        <taxon>Eukaryota</taxon>
        <taxon>Fungi</taxon>
        <taxon>Dikarya</taxon>
        <taxon>Ascomycota</taxon>
        <taxon>Pezizomycotina</taxon>
        <taxon>Dothideomycetes</taxon>
        <taxon>Pleosporomycetidae</taxon>
        <taxon>Pleosporales</taxon>
        <taxon>Dothidotthiaceae</taxon>
        <taxon>Dothidotthia</taxon>
    </lineage>
</organism>
<feature type="compositionally biased region" description="Low complexity" evidence="1">
    <location>
        <begin position="300"/>
        <end position="310"/>
    </location>
</feature>
<name>A0A6A6AHU9_9PLEO</name>
<feature type="signal peptide" evidence="2">
    <location>
        <begin position="1"/>
        <end position="21"/>
    </location>
</feature>
<dbReference type="AlphaFoldDB" id="A0A6A6AHU9"/>
<dbReference type="Gene3D" id="2.70.50.70">
    <property type="match status" value="1"/>
</dbReference>
<feature type="compositionally biased region" description="Polar residues" evidence="1">
    <location>
        <begin position="262"/>
        <end position="277"/>
    </location>
</feature>
<dbReference type="OrthoDB" id="2342176at2759"/>
<dbReference type="EMBL" id="ML977502">
    <property type="protein sequence ID" value="KAF2131562.1"/>
    <property type="molecule type" value="Genomic_DNA"/>
</dbReference>
<keyword evidence="4" id="KW-1185">Reference proteome</keyword>
<reference evidence="3" key="1">
    <citation type="journal article" date="2020" name="Stud. Mycol.">
        <title>101 Dothideomycetes genomes: a test case for predicting lifestyles and emergence of pathogens.</title>
        <authorList>
            <person name="Haridas S."/>
            <person name="Albert R."/>
            <person name="Binder M."/>
            <person name="Bloem J."/>
            <person name="Labutti K."/>
            <person name="Salamov A."/>
            <person name="Andreopoulos B."/>
            <person name="Baker S."/>
            <person name="Barry K."/>
            <person name="Bills G."/>
            <person name="Bluhm B."/>
            <person name="Cannon C."/>
            <person name="Castanera R."/>
            <person name="Culley D."/>
            <person name="Daum C."/>
            <person name="Ezra D."/>
            <person name="Gonzalez J."/>
            <person name="Henrissat B."/>
            <person name="Kuo A."/>
            <person name="Liang C."/>
            <person name="Lipzen A."/>
            <person name="Lutzoni F."/>
            <person name="Magnuson J."/>
            <person name="Mondo S."/>
            <person name="Nolan M."/>
            <person name="Ohm R."/>
            <person name="Pangilinan J."/>
            <person name="Park H.-J."/>
            <person name="Ramirez L."/>
            <person name="Alfaro M."/>
            <person name="Sun H."/>
            <person name="Tritt A."/>
            <person name="Yoshinaga Y."/>
            <person name="Zwiers L.-H."/>
            <person name="Turgeon B."/>
            <person name="Goodwin S."/>
            <person name="Spatafora J."/>
            <person name="Crous P."/>
            <person name="Grigoriev I."/>
        </authorList>
    </citation>
    <scope>NUCLEOTIDE SEQUENCE</scope>
    <source>
        <strain evidence="3">CBS 119687</strain>
    </source>
</reference>
<accession>A0A6A6AHU9</accession>
<evidence type="ECO:0000256" key="2">
    <source>
        <dbReference type="SAM" id="SignalP"/>
    </source>
</evidence>
<protein>
    <submittedName>
        <fullName evidence="3">Lytic polysaccharide monooxygenase</fullName>
    </submittedName>
</protein>
<feature type="chain" id="PRO_5025632488" evidence="2">
    <location>
        <begin position="22"/>
        <end position="406"/>
    </location>
</feature>
<dbReference type="GO" id="GO:0004497">
    <property type="term" value="F:monooxygenase activity"/>
    <property type="evidence" value="ECO:0007669"/>
    <property type="project" value="UniProtKB-KW"/>
</dbReference>
<keyword evidence="2" id="KW-0732">Signal</keyword>
<feature type="compositionally biased region" description="Gly residues" evidence="1">
    <location>
        <begin position="339"/>
        <end position="349"/>
    </location>
</feature>
<proteinExistence type="predicted"/>
<sequence>MFTSTALFAAMLAMAPLSVNAHMIMANPVPYGSPNNSPLDPSGSDFPCKVGAGGSYEVKKMNDWAVGSKQTLSFTGTAVHGGGSCQVAVTTDKTPSPSSKWKVIYSIEGGCPASTPGNLGAGGALGTFPFDVPSELPNGEMTMAWTWFNKVGNREMYMNCAPITVSGGSDDSAAFDSLPDMAVANIQGQGSCKTSEGSDYTFENPGKYKTEIGTGPFVSLCGGAPAGGSGGVNPGSGSPPVANPGIPVTPSAPAPSAPASSTPIGTSTLRTIITVTAPQGPKPTEGGVFAPGASAPTPKAPLASQSSSAPQPSPAPSTPKPSQAPTIPVNKPDNVNSGTGTGTGTGTGAGDSSCSPDGALVCNGEAQFGLCNWGKVIWQDVAAGTKCQNGKIAKREYTHRAQRTAV</sequence>
<evidence type="ECO:0000313" key="4">
    <source>
        <dbReference type="Proteomes" id="UP000799771"/>
    </source>
</evidence>
<dbReference type="PANTHER" id="PTHR36182">
    <property type="entry name" value="PROTEIN, PUTATIVE (AFU_ORTHOLOGUE AFUA_6G10930)-RELATED"/>
    <property type="match status" value="1"/>
</dbReference>
<dbReference type="PANTHER" id="PTHR36182:SF2">
    <property type="entry name" value="LYTIC POLYSACCHARIDE MONOOXYGENASE"/>
    <property type="match status" value="1"/>
</dbReference>
<evidence type="ECO:0000313" key="3">
    <source>
        <dbReference type="EMBL" id="KAF2131562.1"/>
    </source>
</evidence>
<keyword evidence="3" id="KW-0503">Monooxygenase</keyword>
<feature type="region of interest" description="Disordered" evidence="1">
    <location>
        <begin position="230"/>
        <end position="354"/>
    </location>
</feature>
<gene>
    <name evidence="3" type="ORF">P153DRAFT_286471</name>
</gene>
<keyword evidence="3" id="KW-0560">Oxidoreductase</keyword>
<dbReference type="Proteomes" id="UP000799771">
    <property type="component" value="Unassembled WGS sequence"/>
</dbReference>
<dbReference type="GeneID" id="54403901"/>